<evidence type="ECO:0000256" key="9">
    <source>
        <dbReference type="ARBA" id="ARBA00022801"/>
    </source>
</evidence>
<organism evidence="16 17">
    <name type="scientific">Streptococcus dysgalactiae</name>
    <dbReference type="NCBI Taxonomy" id="1334"/>
    <lineage>
        <taxon>Bacteria</taxon>
        <taxon>Bacillati</taxon>
        <taxon>Bacillota</taxon>
        <taxon>Bacilli</taxon>
        <taxon>Lactobacillales</taxon>
        <taxon>Streptococcaceae</taxon>
        <taxon>Streptococcus</taxon>
    </lineage>
</organism>
<evidence type="ECO:0000256" key="13">
    <source>
        <dbReference type="ARBA" id="ARBA00023295"/>
    </source>
</evidence>
<keyword evidence="8 14" id="KW-0227">DNA damage</keyword>
<dbReference type="GO" id="GO:0034039">
    <property type="term" value="F:8-oxo-7,8-dihydroguanine DNA N-glycosylase activity"/>
    <property type="evidence" value="ECO:0007669"/>
    <property type="project" value="TreeGrafter"/>
</dbReference>
<dbReference type="Gene3D" id="1.10.1670.10">
    <property type="entry name" value="Helix-hairpin-Helix base-excision DNA repair enzymes (C-terminal)"/>
    <property type="match status" value="1"/>
</dbReference>
<dbReference type="EC" id="3.2.2.31" evidence="4 14"/>
<keyword evidence="13 14" id="KW-0326">Glycosidase</keyword>
<evidence type="ECO:0000256" key="1">
    <source>
        <dbReference type="ARBA" id="ARBA00000843"/>
    </source>
</evidence>
<dbReference type="Pfam" id="PF00730">
    <property type="entry name" value="HhH-GPD"/>
    <property type="match status" value="1"/>
</dbReference>
<dbReference type="PANTHER" id="PTHR42944:SF1">
    <property type="entry name" value="ADENINE DNA GLYCOSYLASE"/>
    <property type="match status" value="1"/>
</dbReference>
<keyword evidence="9 16" id="KW-0378">Hydrolase</keyword>
<dbReference type="Gene3D" id="1.10.340.30">
    <property type="entry name" value="Hypothetical protein, domain 2"/>
    <property type="match status" value="1"/>
</dbReference>
<evidence type="ECO:0000256" key="7">
    <source>
        <dbReference type="ARBA" id="ARBA00022723"/>
    </source>
</evidence>
<dbReference type="AlphaFoldDB" id="A0A9X9QPL1"/>
<dbReference type="SUPFAM" id="SSF55811">
    <property type="entry name" value="Nudix"/>
    <property type="match status" value="1"/>
</dbReference>
<dbReference type="Gene3D" id="3.90.79.10">
    <property type="entry name" value="Nucleoside Triphosphate Pyrophosphohydrolase"/>
    <property type="match status" value="1"/>
</dbReference>
<comment type="catalytic activity">
    <reaction evidence="1 14">
        <text>Hydrolyzes free adenine bases from 7,8-dihydro-8-oxoguanine:adenine mismatched double-stranded DNA, leaving an apurinic site.</text>
        <dbReference type="EC" id="3.2.2.31"/>
    </reaction>
</comment>
<evidence type="ECO:0000256" key="6">
    <source>
        <dbReference type="ARBA" id="ARBA00022485"/>
    </source>
</evidence>
<dbReference type="PANTHER" id="PTHR42944">
    <property type="entry name" value="ADENINE DNA GLYCOSYLASE"/>
    <property type="match status" value="1"/>
</dbReference>
<evidence type="ECO:0000256" key="14">
    <source>
        <dbReference type="RuleBase" id="RU365096"/>
    </source>
</evidence>
<dbReference type="GO" id="GO:0006284">
    <property type="term" value="P:base-excision repair"/>
    <property type="evidence" value="ECO:0007669"/>
    <property type="project" value="UniProtKB-UniRule"/>
</dbReference>
<evidence type="ECO:0000259" key="15">
    <source>
        <dbReference type="SMART" id="SM00478"/>
    </source>
</evidence>
<keyword evidence="11" id="KW-0411">Iron-sulfur</keyword>
<dbReference type="InterPro" id="IPR011257">
    <property type="entry name" value="DNA_glycosylase"/>
</dbReference>
<proteinExistence type="inferred from homology"/>
<evidence type="ECO:0000256" key="5">
    <source>
        <dbReference type="ARBA" id="ARBA00022023"/>
    </source>
</evidence>
<dbReference type="InterPro" id="IPR015797">
    <property type="entry name" value="NUDIX_hydrolase-like_dom_sf"/>
</dbReference>
<dbReference type="SUPFAM" id="SSF48150">
    <property type="entry name" value="DNA-glycosylase"/>
    <property type="match status" value="1"/>
</dbReference>
<dbReference type="GO" id="GO:0035485">
    <property type="term" value="F:adenine/guanine mispair binding"/>
    <property type="evidence" value="ECO:0007669"/>
    <property type="project" value="TreeGrafter"/>
</dbReference>
<dbReference type="InterPro" id="IPR005760">
    <property type="entry name" value="A/G_AdeGlyc_MutY"/>
</dbReference>
<sequence length="409" mass="47570">MCKSHGTIFSYFFGSLCYNNNMIDLKDYGIDMWDEETIISFRRTLLNWYDQEKRDLPWRRTKNPYHIWVSEIMLQQTQVITVIPYYERFLNWFPTIDKLANADEERLLKAWEGLGYYSRVRNMQKAAQQVMTEFGGVFPSSYEDISKLKGIGPYTAGAIASIAFDLPEPAVDGNVMRVMARLFEVNYDIGDPKNRKIFQALMERLIDPDRPGDFNQALMDLGTDIESAKNPRPDESPIRFFCAAYLHGTYDKYPIKEPKKKPRPIEVQAFIIVNADEELLLEKNTKGRLLGGFWSFPLMETSFVSQQLDLFEENHPNLVRVSKTKLFEETYGLVPRWTTDTFPLVKHTFSHQKWTIALTEGLISQQELPKGEEMAWVKLSDMENYPMATPQKKMLEAYLKGKESSMTSR</sequence>
<name>A0A9X9QPL1_STRDY</name>
<dbReference type="InterPro" id="IPR003265">
    <property type="entry name" value="HhH-GPD_domain"/>
</dbReference>
<dbReference type="CDD" id="cd00056">
    <property type="entry name" value="ENDO3c"/>
    <property type="match status" value="1"/>
</dbReference>
<keyword evidence="10 14" id="KW-0408">Iron</keyword>
<evidence type="ECO:0000256" key="12">
    <source>
        <dbReference type="ARBA" id="ARBA00023204"/>
    </source>
</evidence>
<dbReference type="InterPro" id="IPR029119">
    <property type="entry name" value="MutY_C"/>
</dbReference>
<dbReference type="Pfam" id="PF14815">
    <property type="entry name" value="NUDIX_4"/>
    <property type="match status" value="1"/>
</dbReference>
<dbReference type="GO" id="GO:0006298">
    <property type="term" value="P:mismatch repair"/>
    <property type="evidence" value="ECO:0007669"/>
    <property type="project" value="TreeGrafter"/>
</dbReference>
<comment type="caution">
    <text evidence="16">The sequence shown here is derived from an EMBL/GenBank/DDBJ whole genome shotgun (WGS) entry which is preliminary data.</text>
</comment>
<dbReference type="CDD" id="cd03431">
    <property type="entry name" value="NUDIX_DNA_Glycosylase_C-MutY"/>
    <property type="match status" value="1"/>
</dbReference>
<evidence type="ECO:0000256" key="11">
    <source>
        <dbReference type="ARBA" id="ARBA00023014"/>
    </source>
</evidence>
<reference evidence="16 17" key="1">
    <citation type="submission" date="2019-05" db="EMBL/GenBank/DDBJ databases">
        <authorList>
            <consortium name="Pathogen Informatics"/>
        </authorList>
    </citation>
    <scope>NUCLEOTIDE SEQUENCE [LARGE SCALE GENOMIC DNA]</scope>
    <source>
        <strain evidence="16 17">NCTC7982</strain>
    </source>
</reference>
<protein>
    <recommendedName>
        <fullName evidence="5 14">Adenine DNA glycosylase</fullName>
        <ecNumber evidence="4 14">3.2.2.31</ecNumber>
    </recommendedName>
</protein>
<accession>A0A9X9QPL1</accession>
<dbReference type="NCBIfam" id="TIGR01084">
    <property type="entry name" value="mutY"/>
    <property type="match status" value="1"/>
</dbReference>
<keyword evidence="7" id="KW-0479">Metal-binding</keyword>
<dbReference type="Proteomes" id="UP000373301">
    <property type="component" value="Unassembled WGS sequence"/>
</dbReference>
<dbReference type="GO" id="GO:0000701">
    <property type="term" value="F:purine-specific mismatch base pair DNA N-glycosylase activity"/>
    <property type="evidence" value="ECO:0007669"/>
    <property type="project" value="UniProtKB-EC"/>
</dbReference>
<comment type="cofactor">
    <cofactor evidence="14">
        <name>[4Fe-4S] cluster</name>
        <dbReference type="ChEBI" id="CHEBI:49883"/>
    </cofactor>
    <text evidence="14">Binds 1 [4Fe-4S] cluster.</text>
</comment>
<keyword evidence="12" id="KW-0234">DNA repair</keyword>
<dbReference type="GO" id="GO:0032357">
    <property type="term" value="F:oxidized purine DNA binding"/>
    <property type="evidence" value="ECO:0007669"/>
    <property type="project" value="TreeGrafter"/>
</dbReference>
<evidence type="ECO:0000256" key="4">
    <source>
        <dbReference type="ARBA" id="ARBA00012045"/>
    </source>
</evidence>
<dbReference type="SMART" id="SM00478">
    <property type="entry name" value="ENDO3c"/>
    <property type="match status" value="1"/>
</dbReference>
<dbReference type="InterPro" id="IPR044298">
    <property type="entry name" value="MIG/MutY"/>
</dbReference>
<dbReference type="Pfam" id="PF00633">
    <property type="entry name" value="HHH"/>
    <property type="match status" value="1"/>
</dbReference>
<dbReference type="GO" id="GO:0051539">
    <property type="term" value="F:4 iron, 4 sulfur cluster binding"/>
    <property type="evidence" value="ECO:0007669"/>
    <property type="project" value="UniProtKB-UniRule"/>
</dbReference>
<dbReference type="FunFam" id="1.10.340.30:FF:000002">
    <property type="entry name" value="Adenine DNA glycosylase"/>
    <property type="match status" value="1"/>
</dbReference>
<evidence type="ECO:0000256" key="3">
    <source>
        <dbReference type="ARBA" id="ARBA00008343"/>
    </source>
</evidence>
<feature type="domain" description="HhH-GPD" evidence="15">
    <location>
        <begin position="73"/>
        <end position="224"/>
    </location>
</feature>
<dbReference type="InterPro" id="IPR023170">
    <property type="entry name" value="HhH_base_excis_C"/>
</dbReference>
<evidence type="ECO:0000256" key="8">
    <source>
        <dbReference type="ARBA" id="ARBA00022763"/>
    </source>
</evidence>
<evidence type="ECO:0000313" key="16">
    <source>
        <dbReference type="EMBL" id="VTS79015.1"/>
    </source>
</evidence>
<dbReference type="InterPro" id="IPR000445">
    <property type="entry name" value="HhH_motif"/>
</dbReference>
<evidence type="ECO:0000256" key="10">
    <source>
        <dbReference type="ARBA" id="ARBA00023004"/>
    </source>
</evidence>
<comment type="similarity">
    <text evidence="3 14">Belongs to the Nth/MutY family.</text>
</comment>
<evidence type="ECO:0000256" key="2">
    <source>
        <dbReference type="ARBA" id="ARBA00002933"/>
    </source>
</evidence>
<comment type="function">
    <text evidence="2">Adenine glycosylase active on G-A mispairs. MutY also corrects error-prone DNA synthesis past GO lesions which are due to the oxidatively damaged form of guanine: 7,8-dihydro-8-oxoguanine (8-oxo-dGTP).</text>
</comment>
<evidence type="ECO:0000313" key="17">
    <source>
        <dbReference type="Proteomes" id="UP000373301"/>
    </source>
</evidence>
<dbReference type="EMBL" id="CABEIM010000003">
    <property type="protein sequence ID" value="VTS79015.1"/>
    <property type="molecule type" value="Genomic_DNA"/>
</dbReference>
<gene>
    <name evidence="16" type="primary">mutY</name>
    <name evidence="16" type="ORF">NCTC7982_00806</name>
</gene>
<keyword evidence="6" id="KW-0004">4Fe-4S</keyword>
<dbReference type="GO" id="GO:0046872">
    <property type="term" value="F:metal ion binding"/>
    <property type="evidence" value="ECO:0007669"/>
    <property type="project" value="UniProtKB-UniRule"/>
</dbReference>